<comment type="caution">
    <text evidence="4">The sequence shown here is derived from an EMBL/GenBank/DDBJ whole genome shotgun (WGS) entry which is preliminary data.</text>
</comment>
<feature type="compositionally biased region" description="Polar residues" evidence="2">
    <location>
        <begin position="82"/>
        <end position="95"/>
    </location>
</feature>
<accession>A0A9D4UIG1</accession>
<evidence type="ECO:0000313" key="4">
    <source>
        <dbReference type="EMBL" id="KAI5067936.1"/>
    </source>
</evidence>
<dbReference type="Proteomes" id="UP000886520">
    <property type="component" value="Chromosome 16"/>
</dbReference>
<gene>
    <name evidence="4" type="ORF">GOP47_0016281</name>
</gene>
<name>A0A9D4UIG1_ADICA</name>
<dbReference type="GO" id="GO:0031347">
    <property type="term" value="P:regulation of defense response"/>
    <property type="evidence" value="ECO:0007669"/>
    <property type="project" value="TreeGrafter"/>
</dbReference>
<dbReference type="SMART" id="SM00979">
    <property type="entry name" value="TIFY"/>
    <property type="match status" value="1"/>
</dbReference>
<dbReference type="AlphaFoldDB" id="A0A9D4UIG1"/>
<sequence>MATGTLDLLGGLARASPDPSVAAPQTPAVSQLTIFYSGTVNVYNDVPADKAHAIMLLLANGDDRRNRSTDSSLRPAGPSLEAPTNSAAASISRPPTSAIYKQPFSRASTPPPSSPFQAPQADRKPQIVNKRTQAELPFARKASLARFLEKRKDRVQAKVAASSEEEIAGSASKKLKTSDDGISPSE</sequence>
<dbReference type="InterPro" id="IPR018467">
    <property type="entry name" value="CCT_CS"/>
</dbReference>
<comment type="similarity">
    <text evidence="1">Belongs to the TIFY/JAZ family.</text>
</comment>
<dbReference type="InterPro" id="IPR010399">
    <property type="entry name" value="Tify_dom"/>
</dbReference>
<dbReference type="GO" id="GO:0009611">
    <property type="term" value="P:response to wounding"/>
    <property type="evidence" value="ECO:0007669"/>
    <property type="project" value="TreeGrafter"/>
</dbReference>
<dbReference type="EMBL" id="JABFUD020000016">
    <property type="protein sequence ID" value="KAI5067936.1"/>
    <property type="molecule type" value="Genomic_DNA"/>
</dbReference>
<reference evidence="4" key="1">
    <citation type="submission" date="2021-01" db="EMBL/GenBank/DDBJ databases">
        <title>Adiantum capillus-veneris genome.</title>
        <authorList>
            <person name="Fang Y."/>
            <person name="Liao Q."/>
        </authorList>
    </citation>
    <scope>NUCLEOTIDE SEQUENCE</scope>
    <source>
        <strain evidence="4">H3</strain>
        <tissue evidence="4">Leaf</tissue>
    </source>
</reference>
<proteinExistence type="inferred from homology"/>
<dbReference type="PANTHER" id="PTHR33077:SF60">
    <property type="entry name" value="TIFY DOMAIN-CONTAINING PROTEIN"/>
    <property type="match status" value="1"/>
</dbReference>
<dbReference type="Pfam" id="PF09425">
    <property type="entry name" value="Jas_motif"/>
    <property type="match status" value="1"/>
</dbReference>
<dbReference type="GO" id="GO:0005634">
    <property type="term" value="C:nucleus"/>
    <property type="evidence" value="ECO:0007669"/>
    <property type="project" value="TreeGrafter"/>
</dbReference>
<evidence type="ECO:0000259" key="3">
    <source>
        <dbReference type="PROSITE" id="PS51320"/>
    </source>
</evidence>
<dbReference type="InterPro" id="IPR040390">
    <property type="entry name" value="TIFY/JAZ"/>
</dbReference>
<feature type="region of interest" description="Disordered" evidence="2">
    <location>
        <begin position="158"/>
        <end position="186"/>
    </location>
</feature>
<dbReference type="PANTHER" id="PTHR33077">
    <property type="entry name" value="PROTEIN TIFY 4A-RELATED-RELATED"/>
    <property type="match status" value="1"/>
</dbReference>
<protein>
    <recommendedName>
        <fullName evidence="3">Tify domain-containing protein</fullName>
    </recommendedName>
</protein>
<dbReference type="OrthoDB" id="1939212at2759"/>
<keyword evidence="5" id="KW-1185">Reference proteome</keyword>
<feature type="region of interest" description="Disordered" evidence="2">
    <location>
        <begin position="63"/>
        <end position="134"/>
    </location>
</feature>
<evidence type="ECO:0000313" key="5">
    <source>
        <dbReference type="Proteomes" id="UP000886520"/>
    </source>
</evidence>
<dbReference type="Pfam" id="PF06200">
    <property type="entry name" value="tify"/>
    <property type="match status" value="1"/>
</dbReference>
<dbReference type="GO" id="GO:2000022">
    <property type="term" value="P:regulation of jasmonic acid mediated signaling pathway"/>
    <property type="evidence" value="ECO:0007669"/>
    <property type="project" value="TreeGrafter"/>
</dbReference>
<feature type="domain" description="Tify" evidence="3">
    <location>
        <begin position="25"/>
        <end position="60"/>
    </location>
</feature>
<dbReference type="PROSITE" id="PS51320">
    <property type="entry name" value="TIFY"/>
    <property type="match status" value="1"/>
</dbReference>
<evidence type="ECO:0000256" key="2">
    <source>
        <dbReference type="SAM" id="MobiDB-lite"/>
    </source>
</evidence>
<organism evidence="4 5">
    <name type="scientific">Adiantum capillus-veneris</name>
    <name type="common">Maidenhair fern</name>
    <dbReference type="NCBI Taxonomy" id="13818"/>
    <lineage>
        <taxon>Eukaryota</taxon>
        <taxon>Viridiplantae</taxon>
        <taxon>Streptophyta</taxon>
        <taxon>Embryophyta</taxon>
        <taxon>Tracheophyta</taxon>
        <taxon>Polypodiopsida</taxon>
        <taxon>Polypodiidae</taxon>
        <taxon>Polypodiales</taxon>
        <taxon>Pteridineae</taxon>
        <taxon>Pteridaceae</taxon>
        <taxon>Vittarioideae</taxon>
        <taxon>Adiantum</taxon>
    </lineage>
</organism>
<evidence type="ECO:0000256" key="1">
    <source>
        <dbReference type="ARBA" id="ARBA00008614"/>
    </source>
</evidence>